<accession>A0A059EX56</accession>
<organism evidence="1 2">
    <name type="scientific">Anncaliia algerae PRA339</name>
    <dbReference type="NCBI Taxonomy" id="1288291"/>
    <lineage>
        <taxon>Eukaryota</taxon>
        <taxon>Fungi</taxon>
        <taxon>Fungi incertae sedis</taxon>
        <taxon>Microsporidia</taxon>
        <taxon>Tubulinosematoidea</taxon>
        <taxon>Tubulinosematidae</taxon>
        <taxon>Anncaliia</taxon>
    </lineage>
</organism>
<gene>
    <name evidence="1" type="ORF">H312_03274</name>
</gene>
<dbReference type="OrthoDB" id="2190224at2759"/>
<dbReference type="HOGENOM" id="CLU_847578_0_0_1"/>
<keyword evidence="2" id="KW-1185">Reference proteome</keyword>
<evidence type="ECO:0000313" key="1">
    <source>
        <dbReference type="EMBL" id="KCZ79339.1"/>
    </source>
</evidence>
<proteinExistence type="predicted"/>
<reference evidence="2" key="1">
    <citation type="submission" date="2013-02" db="EMBL/GenBank/DDBJ databases">
        <authorList>
            <consortium name="The Broad Institute Genome Sequencing Platform"/>
            <person name="Cuomo C."/>
            <person name="Becnel J."/>
            <person name="Sanscrainte N."/>
            <person name="Walker B."/>
            <person name="Young S.K."/>
            <person name="Zeng Q."/>
            <person name="Gargeya S."/>
            <person name="Fitzgerald M."/>
            <person name="Haas B."/>
            <person name="Abouelleil A."/>
            <person name="Alvarado L."/>
            <person name="Arachchi H.M."/>
            <person name="Berlin A.M."/>
            <person name="Chapman S.B."/>
            <person name="Dewar J."/>
            <person name="Goldberg J."/>
            <person name="Griggs A."/>
            <person name="Gujja S."/>
            <person name="Hansen M."/>
            <person name="Howarth C."/>
            <person name="Imamovic A."/>
            <person name="Larimer J."/>
            <person name="McCowan C."/>
            <person name="Murphy C."/>
            <person name="Neiman D."/>
            <person name="Pearson M."/>
            <person name="Priest M."/>
            <person name="Roberts A."/>
            <person name="Saif S."/>
            <person name="Shea T."/>
            <person name="Sisk P."/>
            <person name="Sykes S."/>
            <person name="Wortman J."/>
            <person name="Nusbaum C."/>
            <person name="Birren B."/>
        </authorList>
    </citation>
    <scope>NUCLEOTIDE SEQUENCE [LARGE SCALE GENOMIC DNA]</scope>
    <source>
        <strain evidence="2">PRA339</strain>
    </source>
</reference>
<dbReference type="Proteomes" id="UP000030655">
    <property type="component" value="Unassembled WGS sequence"/>
</dbReference>
<dbReference type="VEuPathDB" id="MicrosporidiaDB:H312_03274"/>
<reference evidence="1 2" key="2">
    <citation type="submission" date="2014-03" db="EMBL/GenBank/DDBJ databases">
        <title>The Genome Sequence of Anncaliia algerae insect isolate PRA339.</title>
        <authorList>
            <consortium name="The Broad Institute Genome Sequencing Platform"/>
            <consortium name="The Broad Institute Genome Sequencing Center for Infectious Disease"/>
            <person name="Cuomo C."/>
            <person name="Becnel J."/>
            <person name="Sanscrainte N."/>
            <person name="Walker B."/>
            <person name="Young S.K."/>
            <person name="Zeng Q."/>
            <person name="Gargeya S."/>
            <person name="Fitzgerald M."/>
            <person name="Haas B."/>
            <person name="Abouelleil A."/>
            <person name="Alvarado L."/>
            <person name="Arachchi H.M."/>
            <person name="Berlin A.M."/>
            <person name="Chapman S.B."/>
            <person name="Dewar J."/>
            <person name="Goldberg J."/>
            <person name="Griggs A."/>
            <person name="Gujja S."/>
            <person name="Hansen M."/>
            <person name="Howarth C."/>
            <person name="Imamovic A."/>
            <person name="Larimer J."/>
            <person name="McCowan C."/>
            <person name="Murphy C."/>
            <person name="Neiman D."/>
            <person name="Pearson M."/>
            <person name="Priest M."/>
            <person name="Roberts A."/>
            <person name="Saif S."/>
            <person name="Shea T."/>
            <person name="Sisk P."/>
            <person name="Sykes S."/>
            <person name="Wortman J."/>
            <person name="Nusbaum C."/>
            <person name="Birren B."/>
        </authorList>
    </citation>
    <scope>NUCLEOTIDE SEQUENCE [LARGE SCALE GENOMIC DNA]</scope>
    <source>
        <strain evidence="1 2">PRA339</strain>
    </source>
</reference>
<name>A0A059EX56_9MICR</name>
<dbReference type="AlphaFoldDB" id="A0A059EX56"/>
<protein>
    <submittedName>
        <fullName evidence="1">Uncharacterized protein</fullName>
    </submittedName>
</protein>
<dbReference type="EMBL" id="KK365294">
    <property type="protein sequence ID" value="KCZ79339.1"/>
    <property type="molecule type" value="Genomic_DNA"/>
</dbReference>
<evidence type="ECO:0000313" key="2">
    <source>
        <dbReference type="Proteomes" id="UP000030655"/>
    </source>
</evidence>
<sequence>MEEDIKILKKYKTLNSMTTKLALKESMKTKKISYIPYLIETTYDLPDLETYSTTEILHFINILFKNPQEFQKEIKNIGHLLVKRRDLFYCFIKFVENKSFKDDSYYWYPDLEYTDIFSFICSLFEDVGQCLLNYLSKEIIIKREINQKILKNFMNKINANISFQISIMEKDLEYLNLTQAFVPKTNIPFNNEIVFSKTIISHIYWADCNCVPFDVFYIELPSDKDKVFFLCSCFSLVEVEFGNINKVTLLVTLKMFEGLLIKNDNVKHYWMRLGIIDKNWNCIIK</sequence>